<sequence>MKINKLPWVVAVLVAACTGYYLFNSYPPKIRLTAQEENTVNTFMEETTTRCVGRYLIDMPASFSVESGNVLAFINKAPVTTKRLYRPAFEQKIRRREAELRRTRTVNPLNMPFLKAVHALPAGMEGVIFERNVNNSVPDSARVLEAHLYTNGVAVEIEVRARNGLSSRYDEDRKDTPNIYGNTVPEKQAELLWLLKRISGKKETEIPYQAGFCLPEIFIADGGLSVKEELDVTYYSKNNPAIDIYFSTDNYSKSDDTMLSRPAEINKEIAAFSGKTIRKGVRKINGLYTEEWLVSGNTDNEEKARRFVLQANENITHPHSPWLYISFLQQGLSEDNALSENEAVSVWEQITGTLRLRPGAFGW</sequence>
<feature type="domain" description="Tle cognate immunity protein 4 N-terminal" evidence="3">
    <location>
        <begin position="48"/>
        <end position="200"/>
    </location>
</feature>
<feature type="domain" description="Tle cognate immunity protein 4 C-terminal" evidence="2">
    <location>
        <begin position="205"/>
        <end position="359"/>
    </location>
</feature>
<reference evidence="5" key="1">
    <citation type="submission" date="2016-05" db="EMBL/GenBank/DDBJ databases">
        <authorList>
            <person name="Behera P."/>
            <person name="Vaishampayan P."/>
            <person name="Singh N."/>
            <person name="Raina V."/>
            <person name="Suar M."/>
            <person name="Pattnaik A."/>
            <person name="Rastogi G."/>
        </authorList>
    </citation>
    <scope>NUCLEOTIDE SEQUENCE [LARGE SCALE GENOMIC DNA]</scope>
    <source>
        <strain evidence="5">MP23</strain>
    </source>
</reference>
<dbReference type="EMBL" id="LYRP01000016">
    <property type="protein sequence ID" value="OAT76785.1"/>
    <property type="molecule type" value="Genomic_DNA"/>
</dbReference>
<gene>
    <name evidence="4" type="ORF">A9B99_22635</name>
</gene>
<protein>
    <recommendedName>
        <fullName evidence="6">Tle cognate immunity protein 4 C-terminal domain-containing protein</fullName>
    </recommendedName>
</protein>
<keyword evidence="5" id="KW-1185">Reference proteome</keyword>
<proteinExistence type="predicted"/>
<dbReference type="STRING" id="1691903.A9B99_22635"/>
<name>A0A1B7L3H4_9ENTR</name>
<dbReference type="InterPro" id="IPR041290">
    <property type="entry name" value="Tli4_C"/>
</dbReference>
<dbReference type="Pfam" id="PF18443">
    <property type="entry name" value="Tli4_N"/>
    <property type="match status" value="1"/>
</dbReference>
<evidence type="ECO:0000256" key="1">
    <source>
        <dbReference type="SAM" id="Phobius"/>
    </source>
</evidence>
<dbReference type="AlphaFoldDB" id="A0A1B7L3H4"/>
<keyword evidence="1" id="KW-1133">Transmembrane helix</keyword>
<comment type="caution">
    <text evidence="4">The sequence shown here is derived from an EMBL/GenBank/DDBJ whole genome shotgun (WGS) entry which is preliminary data.</text>
</comment>
<keyword evidence="1" id="KW-0472">Membrane</keyword>
<evidence type="ECO:0000313" key="5">
    <source>
        <dbReference type="Proteomes" id="UP000078225"/>
    </source>
</evidence>
<dbReference type="RefSeq" id="WP_064598128.1">
    <property type="nucleotide sequence ID" value="NZ_LYRP01000016.1"/>
</dbReference>
<organism evidence="4 5">
    <name type="scientific">Mangrovibacter phragmitis</name>
    <dbReference type="NCBI Taxonomy" id="1691903"/>
    <lineage>
        <taxon>Bacteria</taxon>
        <taxon>Pseudomonadati</taxon>
        <taxon>Pseudomonadota</taxon>
        <taxon>Gammaproteobacteria</taxon>
        <taxon>Enterobacterales</taxon>
        <taxon>Enterobacteriaceae</taxon>
        <taxon>Mangrovibacter</taxon>
    </lineage>
</organism>
<dbReference type="PROSITE" id="PS51257">
    <property type="entry name" value="PROKAR_LIPOPROTEIN"/>
    <property type="match status" value="1"/>
</dbReference>
<keyword evidence="1" id="KW-0812">Transmembrane</keyword>
<accession>A0A1B7L3H4</accession>
<evidence type="ECO:0000259" key="2">
    <source>
        <dbReference type="Pfam" id="PF18426"/>
    </source>
</evidence>
<dbReference type="OrthoDB" id="8752886at2"/>
<evidence type="ECO:0008006" key="6">
    <source>
        <dbReference type="Google" id="ProtNLM"/>
    </source>
</evidence>
<evidence type="ECO:0000259" key="3">
    <source>
        <dbReference type="Pfam" id="PF18443"/>
    </source>
</evidence>
<feature type="transmembrane region" description="Helical" evidence="1">
    <location>
        <begin position="6"/>
        <end position="23"/>
    </location>
</feature>
<dbReference type="Pfam" id="PF18426">
    <property type="entry name" value="Tli4_C"/>
    <property type="match status" value="1"/>
</dbReference>
<dbReference type="Proteomes" id="UP000078225">
    <property type="component" value="Unassembled WGS sequence"/>
</dbReference>
<dbReference type="InterPro" id="IPR040761">
    <property type="entry name" value="Tli4_N"/>
</dbReference>
<evidence type="ECO:0000313" key="4">
    <source>
        <dbReference type="EMBL" id="OAT76785.1"/>
    </source>
</evidence>